<dbReference type="Proteomes" id="UP001523216">
    <property type="component" value="Unassembled WGS sequence"/>
</dbReference>
<organism evidence="3 4">
    <name type="scientific">Paractinoplanes hotanensis</name>
    <dbReference type="NCBI Taxonomy" id="2906497"/>
    <lineage>
        <taxon>Bacteria</taxon>
        <taxon>Bacillati</taxon>
        <taxon>Actinomycetota</taxon>
        <taxon>Actinomycetes</taxon>
        <taxon>Micromonosporales</taxon>
        <taxon>Micromonosporaceae</taxon>
        <taxon>Paractinoplanes</taxon>
    </lineage>
</organism>
<dbReference type="SUPFAM" id="SSF54909">
    <property type="entry name" value="Dimeric alpha+beta barrel"/>
    <property type="match status" value="1"/>
</dbReference>
<name>A0ABT0YBV8_9ACTN</name>
<dbReference type="Gene3D" id="3.30.70.1060">
    <property type="entry name" value="Dimeric alpha+beta barrel"/>
    <property type="match status" value="1"/>
</dbReference>
<gene>
    <name evidence="3" type="ORF">LXN57_34845</name>
</gene>
<evidence type="ECO:0000313" key="4">
    <source>
        <dbReference type="Proteomes" id="UP001523216"/>
    </source>
</evidence>
<protein>
    <submittedName>
        <fullName evidence="3">YciI family protein</fullName>
    </submittedName>
</protein>
<comment type="caution">
    <text evidence="3">The sequence shown here is derived from an EMBL/GenBank/DDBJ whole genome shotgun (WGS) entry which is preliminary data.</text>
</comment>
<evidence type="ECO:0000313" key="3">
    <source>
        <dbReference type="EMBL" id="MCM4082759.1"/>
    </source>
</evidence>
<dbReference type="Pfam" id="PF03795">
    <property type="entry name" value="YCII"/>
    <property type="match status" value="1"/>
</dbReference>
<dbReference type="InterPro" id="IPR011008">
    <property type="entry name" value="Dimeric_a/b-barrel"/>
</dbReference>
<keyword evidence="4" id="KW-1185">Reference proteome</keyword>
<feature type="domain" description="YCII-related" evidence="2">
    <location>
        <begin position="1"/>
        <end position="87"/>
    </location>
</feature>
<dbReference type="EMBL" id="JAMQOL010000051">
    <property type="protein sequence ID" value="MCM4082759.1"/>
    <property type="molecule type" value="Genomic_DNA"/>
</dbReference>
<comment type="similarity">
    <text evidence="1">Belongs to the YciI family.</text>
</comment>
<sequence length="192" mass="22237">MDYFFYGRDRSDTGRLRQRILEEHWTFMDRFADEMIARGPTLTDDLEGATGSVHIADLPDAETVREFAFDEPNYRAGVYRHVLVRRFVDLLGRTMWDYPGRRDGIGRHHLILAHARPLMDWPGAERTEPALDRERLIAFGRLLSDNGEDWEGTAVIGEFPSPEAVRNLFDATGAYDRIEIHPWTFGGRRNQD</sequence>
<evidence type="ECO:0000256" key="1">
    <source>
        <dbReference type="ARBA" id="ARBA00007689"/>
    </source>
</evidence>
<reference evidence="3 4" key="1">
    <citation type="submission" date="2022-06" db="EMBL/GenBank/DDBJ databases">
        <title>Actinoplanes abujensis sp. nov., isolated from Nigerian arid soil.</title>
        <authorList>
            <person name="Ding P."/>
        </authorList>
    </citation>
    <scope>NUCLEOTIDE SEQUENCE [LARGE SCALE GENOMIC DNA]</scope>
    <source>
        <strain evidence="4">TRM88002</strain>
    </source>
</reference>
<accession>A0ABT0YBV8</accession>
<dbReference type="InterPro" id="IPR051807">
    <property type="entry name" value="Sec-metab_biosynth-assoc"/>
</dbReference>
<dbReference type="PANTHER" id="PTHR33606:SF3">
    <property type="entry name" value="PROTEIN YCII"/>
    <property type="match status" value="1"/>
</dbReference>
<proteinExistence type="inferred from homology"/>
<evidence type="ECO:0000259" key="2">
    <source>
        <dbReference type="Pfam" id="PF03795"/>
    </source>
</evidence>
<dbReference type="PANTHER" id="PTHR33606">
    <property type="entry name" value="PROTEIN YCII"/>
    <property type="match status" value="1"/>
</dbReference>
<dbReference type="RefSeq" id="WP_251802490.1">
    <property type="nucleotide sequence ID" value="NZ_JAMQOL010000051.1"/>
</dbReference>
<dbReference type="InterPro" id="IPR005545">
    <property type="entry name" value="YCII"/>
</dbReference>